<name>A0A2I0K861_PUNGR</name>
<dbReference type="EMBL" id="PGOL01000796">
    <property type="protein sequence ID" value="PKI64722.1"/>
    <property type="molecule type" value="Genomic_DNA"/>
</dbReference>
<evidence type="ECO:0000313" key="1">
    <source>
        <dbReference type="EMBL" id="PKI64722.1"/>
    </source>
</evidence>
<keyword evidence="2" id="KW-1185">Reference proteome</keyword>
<organism evidence="1 2">
    <name type="scientific">Punica granatum</name>
    <name type="common">Pomegranate</name>
    <dbReference type="NCBI Taxonomy" id="22663"/>
    <lineage>
        <taxon>Eukaryota</taxon>
        <taxon>Viridiplantae</taxon>
        <taxon>Streptophyta</taxon>
        <taxon>Embryophyta</taxon>
        <taxon>Tracheophyta</taxon>
        <taxon>Spermatophyta</taxon>
        <taxon>Magnoliopsida</taxon>
        <taxon>eudicotyledons</taxon>
        <taxon>Gunneridae</taxon>
        <taxon>Pentapetalae</taxon>
        <taxon>rosids</taxon>
        <taxon>malvids</taxon>
        <taxon>Myrtales</taxon>
        <taxon>Lythraceae</taxon>
        <taxon>Punica</taxon>
    </lineage>
</organism>
<comment type="caution">
    <text evidence="1">The sequence shown here is derived from an EMBL/GenBank/DDBJ whole genome shotgun (WGS) entry which is preliminary data.</text>
</comment>
<gene>
    <name evidence="1" type="ORF">CRG98_014854</name>
</gene>
<evidence type="ECO:0000313" key="2">
    <source>
        <dbReference type="Proteomes" id="UP000233551"/>
    </source>
</evidence>
<proteinExistence type="predicted"/>
<reference evidence="1 2" key="1">
    <citation type="submission" date="2017-11" db="EMBL/GenBank/DDBJ databases">
        <title>De-novo sequencing of pomegranate (Punica granatum L.) genome.</title>
        <authorList>
            <person name="Akparov Z."/>
            <person name="Amiraslanov A."/>
            <person name="Hajiyeva S."/>
            <person name="Abbasov M."/>
            <person name="Kaur K."/>
            <person name="Hamwieh A."/>
            <person name="Solovyev V."/>
            <person name="Salamov A."/>
            <person name="Braich B."/>
            <person name="Kosarev P."/>
            <person name="Mahmoud A."/>
            <person name="Hajiyev E."/>
            <person name="Babayeva S."/>
            <person name="Izzatullayeva V."/>
            <person name="Mammadov A."/>
            <person name="Mammadov A."/>
            <person name="Sharifova S."/>
            <person name="Ojaghi J."/>
            <person name="Eynullazada K."/>
            <person name="Bayramov B."/>
            <person name="Abdulazimova A."/>
            <person name="Shahmuradov I."/>
        </authorList>
    </citation>
    <scope>NUCLEOTIDE SEQUENCE [LARGE SCALE GENOMIC DNA]</scope>
    <source>
        <strain evidence="2">cv. AG2017</strain>
        <tissue evidence="1">Leaf</tissue>
    </source>
</reference>
<sequence>MEIRSSAAHHDLQTHLHFPAASSSELPLHLTSLKELTIVMGRVRVTGMFTLTKKET</sequence>
<dbReference type="Proteomes" id="UP000233551">
    <property type="component" value="Unassembled WGS sequence"/>
</dbReference>
<accession>A0A2I0K861</accession>
<protein>
    <submittedName>
        <fullName evidence="1">Uncharacterized protein</fullName>
    </submittedName>
</protein>
<dbReference type="AlphaFoldDB" id="A0A2I0K861"/>